<gene>
    <name evidence="1" type="ORF">V22_33190</name>
</gene>
<evidence type="ECO:0000313" key="2">
    <source>
        <dbReference type="Proteomes" id="UP000319976"/>
    </source>
</evidence>
<proteinExistence type="predicted"/>
<name>A0A517TCE6_9PLAN</name>
<dbReference type="EMBL" id="CP036316">
    <property type="protein sequence ID" value="QDT66055.1"/>
    <property type="molecule type" value="Genomic_DNA"/>
</dbReference>
<dbReference type="AlphaFoldDB" id="A0A517TCE6"/>
<evidence type="ECO:0000313" key="1">
    <source>
        <dbReference type="EMBL" id="QDT66055.1"/>
    </source>
</evidence>
<dbReference type="Proteomes" id="UP000319976">
    <property type="component" value="Chromosome"/>
</dbReference>
<keyword evidence="2" id="KW-1185">Reference proteome</keyword>
<sequence>MRSVVISQARYPLPTTESELRDPFITSEKTEALNGSEGMNHYSSNKTLIRSLPVAAPVFTLGELCS</sequence>
<accession>A0A517TCE6</accession>
<protein>
    <submittedName>
        <fullName evidence="1">Uncharacterized protein</fullName>
    </submittedName>
</protein>
<dbReference type="KEGG" id="chya:V22_33190"/>
<reference evidence="1 2" key="1">
    <citation type="submission" date="2019-02" db="EMBL/GenBank/DDBJ databases">
        <title>Deep-cultivation of Planctomycetes and their phenomic and genomic characterization uncovers novel biology.</title>
        <authorList>
            <person name="Wiegand S."/>
            <person name="Jogler M."/>
            <person name="Boedeker C."/>
            <person name="Pinto D."/>
            <person name="Vollmers J."/>
            <person name="Rivas-Marin E."/>
            <person name="Kohn T."/>
            <person name="Peeters S.H."/>
            <person name="Heuer A."/>
            <person name="Rast P."/>
            <person name="Oberbeckmann S."/>
            <person name="Bunk B."/>
            <person name="Jeske O."/>
            <person name="Meyerdierks A."/>
            <person name="Storesund J.E."/>
            <person name="Kallscheuer N."/>
            <person name="Luecker S."/>
            <person name="Lage O.M."/>
            <person name="Pohl T."/>
            <person name="Merkel B.J."/>
            <person name="Hornburger P."/>
            <person name="Mueller R.-W."/>
            <person name="Bruemmer F."/>
            <person name="Labrenz M."/>
            <person name="Spormann A.M."/>
            <person name="Op den Camp H."/>
            <person name="Overmann J."/>
            <person name="Amann R."/>
            <person name="Jetten M.S.M."/>
            <person name="Mascher T."/>
            <person name="Medema M.H."/>
            <person name="Devos D.P."/>
            <person name="Kaster A.-K."/>
            <person name="Ovreas L."/>
            <person name="Rohde M."/>
            <person name="Galperin M.Y."/>
            <person name="Jogler C."/>
        </authorList>
    </citation>
    <scope>NUCLEOTIDE SEQUENCE [LARGE SCALE GENOMIC DNA]</scope>
    <source>
        <strain evidence="1 2">V22</strain>
    </source>
</reference>
<organism evidence="1 2">
    <name type="scientific">Calycomorphotria hydatis</name>
    <dbReference type="NCBI Taxonomy" id="2528027"/>
    <lineage>
        <taxon>Bacteria</taxon>
        <taxon>Pseudomonadati</taxon>
        <taxon>Planctomycetota</taxon>
        <taxon>Planctomycetia</taxon>
        <taxon>Planctomycetales</taxon>
        <taxon>Planctomycetaceae</taxon>
        <taxon>Calycomorphotria</taxon>
    </lineage>
</organism>